<sequence length="139" mass="15676">MAYIALTKEPIDILDLNQRLVDAQYGGIVTFVGTVREWTDDIQTQSISYSAYETMAEKELKRLADEVEATGSRVVLVHRLGHLELTEAAVFVGVASAHRATAFKQCAYLMDTIKEHVPIWKEEFDTDRTRWGGIADDKN</sequence>
<dbReference type="GO" id="GO:0006777">
    <property type="term" value="P:Mo-molybdopterin cofactor biosynthetic process"/>
    <property type="evidence" value="ECO:0007669"/>
    <property type="project" value="InterPro"/>
</dbReference>
<dbReference type="InterPro" id="IPR003448">
    <property type="entry name" value="Mopterin_biosynth_MoaE"/>
</dbReference>
<dbReference type="Gene3D" id="3.90.1170.40">
    <property type="entry name" value="Molybdopterin biosynthesis MoaE subunit"/>
    <property type="match status" value="1"/>
</dbReference>
<keyword evidence="2" id="KW-1185">Reference proteome</keyword>
<dbReference type="SUPFAM" id="SSF54690">
    <property type="entry name" value="Molybdopterin synthase subunit MoaE"/>
    <property type="match status" value="1"/>
</dbReference>
<dbReference type="Pfam" id="PF02391">
    <property type="entry name" value="MoaE"/>
    <property type="match status" value="1"/>
</dbReference>
<dbReference type="Proteomes" id="UP000051236">
    <property type="component" value="Unassembled WGS sequence"/>
</dbReference>
<proteinExistence type="predicted"/>
<evidence type="ECO:0000313" key="1">
    <source>
        <dbReference type="EMBL" id="KRM33070.1"/>
    </source>
</evidence>
<dbReference type="eggNOG" id="COG0314">
    <property type="taxonomic scope" value="Bacteria"/>
</dbReference>
<dbReference type="OrthoDB" id="9803224at2"/>
<dbReference type="EMBL" id="AZGA01000057">
    <property type="protein sequence ID" value="KRM33070.1"/>
    <property type="molecule type" value="Genomic_DNA"/>
</dbReference>
<dbReference type="PATRIC" id="fig|1423734.3.peg.3199"/>
<protein>
    <submittedName>
        <fullName evidence="1">Molybdopterin biosynthesis protein, E chain</fullName>
    </submittedName>
</protein>
<dbReference type="RefSeq" id="WP_035450960.1">
    <property type="nucleotide sequence ID" value="NZ_AZGA01000057.1"/>
</dbReference>
<dbReference type="AlphaFoldDB" id="X0PD14"/>
<dbReference type="InterPro" id="IPR036563">
    <property type="entry name" value="MoaE_sf"/>
</dbReference>
<name>X0PD14_9LACO</name>
<comment type="caution">
    <text evidence="1">The sequence shown here is derived from an EMBL/GenBank/DDBJ whole genome shotgun (WGS) entry which is preliminary data.</text>
</comment>
<dbReference type="STRING" id="1423734.FC83_GL003150"/>
<dbReference type="CDD" id="cd00756">
    <property type="entry name" value="MoaE"/>
    <property type="match status" value="1"/>
</dbReference>
<dbReference type="PANTHER" id="PTHR23404">
    <property type="entry name" value="MOLYBDOPTERIN SYNTHASE RELATED"/>
    <property type="match status" value="1"/>
</dbReference>
<accession>X0PD14</accession>
<reference evidence="1 2" key="1">
    <citation type="journal article" date="2015" name="Genome Announc.">
        <title>Expanding the biotechnology potential of lactobacilli through comparative genomics of 213 strains and associated genera.</title>
        <authorList>
            <person name="Sun Z."/>
            <person name="Harris H.M."/>
            <person name="McCann A."/>
            <person name="Guo C."/>
            <person name="Argimon S."/>
            <person name="Zhang W."/>
            <person name="Yang X."/>
            <person name="Jeffery I.B."/>
            <person name="Cooney J.C."/>
            <person name="Kagawa T.F."/>
            <person name="Liu W."/>
            <person name="Song Y."/>
            <person name="Salvetti E."/>
            <person name="Wrobel A."/>
            <person name="Rasinkangas P."/>
            <person name="Parkhill J."/>
            <person name="Rea M.C."/>
            <person name="O'Sullivan O."/>
            <person name="Ritari J."/>
            <person name="Douillard F.P."/>
            <person name="Paul Ross R."/>
            <person name="Yang R."/>
            <person name="Briner A.E."/>
            <person name="Felis G.E."/>
            <person name="de Vos W.M."/>
            <person name="Barrangou R."/>
            <person name="Klaenhammer T.R."/>
            <person name="Caufield P.W."/>
            <person name="Cui Y."/>
            <person name="Zhang H."/>
            <person name="O'Toole P.W."/>
        </authorList>
    </citation>
    <scope>NUCLEOTIDE SEQUENCE [LARGE SCALE GENOMIC DNA]</scope>
    <source>
        <strain evidence="1 2">DSM 18527</strain>
    </source>
</reference>
<evidence type="ECO:0000313" key="2">
    <source>
        <dbReference type="Proteomes" id="UP000051236"/>
    </source>
</evidence>
<gene>
    <name evidence="1" type="ORF">FC83_GL003150</name>
</gene>
<organism evidence="1 2">
    <name type="scientific">Agrilactobacillus composti DSM 18527 = JCM 14202</name>
    <dbReference type="NCBI Taxonomy" id="1423734"/>
    <lineage>
        <taxon>Bacteria</taxon>
        <taxon>Bacillati</taxon>
        <taxon>Bacillota</taxon>
        <taxon>Bacilli</taxon>
        <taxon>Lactobacillales</taxon>
        <taxon>Lactobacillaceae</taxon>
        <taxon>Agrilactobacillus</taxon>
    </lineage>
</organism>